<dbReference type="EMBL" id="CP115174">
    <property type="protein sequence ID" value="WBO22392.1"/>
    <property type="molecule type" value="Genomic_DNA"/>
</dbReference>
<dbReference type="SUPFAM" id="SSF51261">
    <property type="entry name" value="Duplicated hybrid motif"/>
    <property type="match status" value="1"/>
</dbReference>
<dbReference type="Gene3D" id="2.70.70.10">
    <property type="entry name" value="Glucose Permease (Domain IIA)"/>
    <property type="match status" value="1"/>
</dbReference>
<evidence type="ECO:0000256" key="1">
    <source>
        <dbReference type="SAM" id="SignalP"/>
    </source>
</evidence>
<dbReference type="InterPro" id="IPR050570">
    <property type="entry name" value="Cell_wall_metabolism_enzyme"/>
</dbReference>
<evidence type="ECO:0000313" key="3">
    <source>
        <dbReference type="EMBL" id="WBO22392.1"/>
    </source>
</evidence>
<dbReference type="CDD" id="cd12797">
    <property type="entry name" value="M23_peptidase"/>
    <property type="match status" value="1"/>
</dbReference>
<evidence type="ECO:0000313" key="4">
    <source>
        <dbReference type="Proteomes" id="UP001210865"/>
    </source>
</evidence>
<dbReference type="RefSeq" id="WP_270077037.1">
    <property type="nucleotide sequence ID" value="NZ_CP115174.1"/>
</dbReference>
<feature type="domain" description="M23ase beta-sheet core" evidence="2">
    <location>
        <begin position="205"/>
        <end position="302"/>
    </location>
</feature>
<dbReference type="PROSITE" id="PS51257">
    <property type="entry name" value="PROKAR_LIPOPROTEIN"/>
    <property type="match status" value="1"/>
</dbReference>
<reference evidence="3 4" key="1">
    <citation type="submission" date="2022-12" db="EMBL/GenBank/DDBJ databases">
        <title>Sphingomonas abieness sp. nov., an endophytic bacterium isolated from Abies koreana.</title>
        <authorList>
            <person name="Jiang L."/>
            <person name="Lee J."/>
        </authorList>
    </citation>
    <scope>NUCLEOTIDE SEQUENCE [LARGE SCALE GENOMIC DNA]</scope>
    <source>
        <strain evidence="4">PAMB 00755</strain>
    </source>
</reference>
<dbReference type="Pfam" id="PF01551">
    <property type="entry name" value="Peptidase_M23"/>
    <property type="match status" value="1"/>
</dbReference>
<keyword evidence="4" id="KW-1185">Reference proteome</keyword>
<organism evidence="3 4">
    <name type="scientific">Sphingomonas abietis</name>
    <dbReference type="NCBI Taxonomy" id="3012344"/>
    <lineage>
        <taxon>Bacteria</taxon>
        <taxon>Pseudomonadati</taxon>
        <taxon>Pseudomonadota</taxon>
        <taxon>Alphaproteobacteria</taxon>
        <taxon>Sphingomonadales</taxon>
        <taxon>Sphingomonadaceae</taxon>
        <taxon>Sphingomonas</taxon>
    </lineage>
</organism>
<protein>
    <submittedName>
        <fullName evidence="3">M23 family metallopeptidase</fullName>
    </submittedName>
</protein>
<dbReference type="InterPro" id="IPR016047">
    <property type="entry name" value="M23ase_b-sheet_dom"/>
</dbReference>
<gene>
    <name evidence="3" type="ORF">PBT88_20005</name>
</gene>
<sequence length="317" mass="32805">MRPAGRWGPGGALLLALGGCVAPPHGAAPLSRPVVPGTAPAPELRPGVALPASPGPSAGFAFTGTMRQGGMLIGIAPRGTVSLTLDGADVPMAGDGRFLIAFGRDHGPAATLIAARADGARVTDHLVIAPGTYRIEALPIPKYQQPEAEFLKIRAGELAQIKAARETAETVRSDGWRQAFLWPANGRISGAFGAQRVYNGEKGSFHSGEDIAVPTGTPVRAPADGVVILAATGAPFTLEGHLLMVAHGMGLDSAFLHLSHIDVKVGDVVRQGQVIGESGMTGRATGPHLHWALTWRGERIDPKLVAPAMEELATSPK</sequence>
<proteinExistence type="predicted"/>
<dbReference type="InterPro" id="IPR011055">
    <property type="entry name" value="Dup_hybrid_motif"/>
</dbReference>
<dbReference type="Proteomes" id="UP001210865">
    <property type="component" value="Chromosome"/>
</dbReference>
<dbReference type="PANTHER" id="PTHR21666">
    <property type="entry name" value="PEPTIDASE-RELATED"/>
    <property type="match status" value="1"/>
</dbReference>
<name>A0ABY7NLG5_9SPHN</name>
<evidence type="ECO:0000259" key="2">
    <source>
        <dbReference type="Pfam" id="PF01551"/>
    </source>
</evidence>
<keyword evidence="1" id="KW-0732">Signal</keyword>
<feature type="chain" id="PRO_5047509545" evidence="1">
    <location>
        <begin position="28"/>
        <end position="317"/>
    </location>
</feature>
<dbReference type="PANTHER" id="PTHR21666:SF285">
    <property type="entry name" value="M23 FAMILY METALLOPEPTIDASE"/>
    <property type="match status" value="1"/>
</dbReference>
<accession>A0ABY7NLG5</accession>
<feature type="signal peptide" evidence="1">
    <location>
        <begin position="1"/>
        <end position="27"/>
    </location>
</feature>